<keyword evidence="2" id="KW-1133">Transmembrane helix</keyword>
<dbReference type="RefSeq" id="WP_264727269.1">
    <property type="nucleotide sequence ID" value="NZ_JAPDNR010000001.1"/>
</dbReference>
<reference evidence="4 5" key="1">
    <citation type="submission" date="2022-10" db="EMBL/GenBank/DDBJ databases">
        <title>Chitinophaga nivalis PC15 sp. nov., isolated from Pyeongchang county, South Korea.</title>
        <authorList>
            <person name="Trinh H.N."/>
        </authorList>
    </citation>
    <scope>NUCLEOTIDE SEQUENCE [LARGE SCALE GENOMIC DNA]</scope>
    <source>
        <strain evidence="4 5">PC14</strain>
    </source>
</reference>
<feature type="transmembrane region" description="Helical" evidence="2">
    <location>
        <begin position="342"/>
        <end position="361"/>
    </location>
</feature>
<feature type="region of interest" description="Disordered" evidence="1">
    <location>
        <begin position="52"/>
        <end position="73"/>
    </location>
</feature>
<dbReference type="Pfam" id="PF20155">
    <property type="entry name" value="TMP_3"/>
    <property type="match status" value="1"/>
</dbReference>
<feature type="domain" description="Tape measure protein N-terminal" evidence="3">
    <location>
        <begin position="88"/>
        <end position="269"/>
    </location>
</feature>
<gene>
    <name evidence="4" type="ORF">OL497_02115</name>
</gene>
<keyword evidence="5" id="KW-1185">Reference proteome</keyword>
<keyword evidence="2" id="KW-0812">Transmembrane</keyword>
<sequence>MTDITTSDGFNQLSSAATTAMSRVSGWQRAMINNNTTLNTSFIRMQTIMLQLPENPPRPPEPAADTAPPKKKEYLPLPADSMIKGGASLIKMAMDLQQTQVAFERFTGSATSAKALVGSLQQMGTTTPFKSSDLIKNGQLLLENGMATQKLLPTLQLLGGVSGGNAEKMNTMSKAFGEVVSAGSLTQSTLGKMTDAGFNPLKEIARTTGLSMKQLEADMAAGKITADHLTNAMISATGPKGAFFGTMQAQSETAGARWQQFGETLQNTATSIGTALLPVATDFINNALIPMAQWLEVAATWLGEHSGVISILAGTIGGTLLAYKMWTIAQSTINLVMGLNPAWLVVAAIAALVTMVIYAWNHFAKFRAAIMGTWEWLQNMYKVIKDYVIDSVKEMLTGFSGLAKAFGYLFKGEWSKAFEAGQNAVNLLFSDRLDKRAQEGAKGAADAFHKEYESVLNAKSQPKLKIPGPPKPPVTIPPITGTGYAGLGNTKNNAPEGAKQQVAGITGGGGRDIIINLQKLFDTINITSNNVQQGVQDMEQMVTEALLRVLNSANALG</sequence>
<dbReference type="EMBL" id="JAPDNS010000001">
    <property type="protein sequence ID" value="MCW3482669.1"/>
    <property type="molecule type" value="Genomic_DNA"/>
</dbReference>
<protein>
    <submittedName>
        <fullName evidence="4">Tape measure protein</fullName>
    </submittedName>
</protein>
<evidence type="ECO:0000313" key="4">
    <source>
        <dbReference type="EMBL" id="MCW3482669.1"/>
    </source>
</evidence>
<organism evidence="4 5">
    <name type="scientific">Chitinophaga nivalis</name>
    <dbReference type="NCBI Taxonomy" id="2991709"/>
    <lineage>
        <taxon>Bacteria</taxon>
        <taxon>Pseudomonadati</taxon>
        <taxon>Bacteroidota</taxon>
        <taxon>Chitinophagia</taxon>
        <taxon>Chitinophagales</taxon>
        <taxon>Chitinophagaceae</taxon>
        <taxon>Chitinophaga</taxon>
    </lineage>
</organism>
<dbReference type="InterPro" id="IPR013491">
    <property type="entry name" value="Tape_meas_N"/>
</dbReference>
<accession>A0ABT3IFD0</accession>
<evidence type="ECO:0000256" key="1">
    <source>
        <dbReference type="SAM" id="MobiDB-lite"/>
    </source>
</evidence>
<dbReference type="NCBIfam" id="TIGR02675">
    <property type="entry name" value="tape_meas_nterm"/>
    <property type="match status" value="1"/>
</dbReference>
<evidence type="ECO:0000259" key="3">
    <source>
        <dbReference type="Pfam" id="PF20155"/>
    </source>
</evidence>
<comment type="caution">
    <text evidence="4">The sequence shown here is derived from an EMBL/GenBank/DDBJ whole genome shotgun (WGS) entry which is preliminary data.</text>
</comment>
<keyword evidence="2" id="KW-0472">Membrane</keyword>
<evidence type="ECO:0000313" key="5">
    <source>
        <dbReference type="Proteomes" id="UP001207742"/>
    </source>
</evidence>
<evidence type="ECO:0000256" key="2">
    <source>
        <dbReference type="SAM" id="Phobius"/>
    </source>
</evidence>
<proteinExistence type="predicted"/>
<dbReference type="Proteomes" id="UP001207742">
    <property type="component" value="Unassembled WGS sequence"/>
</dbReference>
<name>A0ABT3IFD0_9BACT</name>